<dbReference type="Proteomes" id="UP000620046">
    <property type="component" value="Unassembled WGS sequence"/>
</dbReference>
<protein>
    <submittedName>
        <fullName evidence="1">Uncharacterized protein</fullName>
    </submittedName>
</protein>
<organism evidence="1 2">
    <name type="scientific">Dyella nitratireducens</name>
    <dbReference type="NCBI Taxonomy" id="1849580"/>
    <lineage>
        <taxon>Bacteria</taxon>
        <taxon>Pseudomonadati</taxon>
        <taxon>Pseudomonadota</taxon>
        <taxon>Gammaproteobacteria</taxon>
        <taxon>Lysobacterales</taxon>
        <taxon>Rhodanobacteraceae</taxon>
        <taxon>Dyella</taxon>
    </lineage>
</organism>
<comment type="caution">
    <text evidence="1">The sequence shown here is derived from an EMBL/GenBank/DDBJ whole genome shotgun (WGS) entry which is preliminary data.</text>
</comment>
<evidence type="ECO:0000313" key="1">
    <source>
        <dbReference type="EMBL" id="GGA49077.1"/>
    </source>
</evidence>
<sequence length="136" mass="14501">MALSMTTLAFAQEAAPATGLGQAWPNATDVSTNAHYHVYRFERDGVKYIQVNDLQGQVRAAVAITQDAMFALPVGTDAQHVTILTQPAPQDSTQVVYQDSNMAVAAVPQEDGSVSIMAMMADCTDPGQCTLNRVAQ</sequence>
<keyword evidence="2" id="KW-1185">Reference proteome</keyword>
<accession>A0ABQ1GRL8</accession>
<dbReference type="EMBL" id="BMJA01000005">
    <property type="protein sequence ID" value="GGA49077.1"/>
    <property type="molecule type" value="Genomic_DNA"/>
</dbReference>
<name>A0ABQ1GRL8_9GAMM</name>
<reference evidence="2" key="1">
    <citation type="journal article" date="2019" name="Int. J. Syst. Evol. Microbiol.">
        <title>The Global Catalogue of Microorganisms (GCM) 10K type strain sequencing project: providing services to taxonomists for standard genome sequencing and annotation.</title>
        <authorList>
            <consortium name="The Broad Institute Genomics Platform"/>
            <consortium name="The Broad Institute Genome Sequencing Center for Infectious Disease"/>
            <person name="Wu L."/>
            <person name="Ma J."/>
        </authorList>
    </citation>
    <scope>NUCLEOTIDE SEQUENCE [LARGE SCALE GENOMIC DNA]</scope>
    <source>
        <strain evidence="2">CGMCC 1.15439</strain>
    </source>
</reference>
<gene>
    <name evidence="1" type="ORF">GCM10010981_42960</name>
</gene>
<proteinExistence type="predicted"/>
<evidence type="ECO:0000313" key="2">
    <source>
        <dbReference type="Proteomes" id="UP000620046"/>
    </source>
</evidence>